<gene>
    <name evidence="1" type="ORF">Pla52n_60160</name>
</gene>
<reference evidence="1 2" key="1">
    <citation type="submission" date="2019-02" db="EMBL/GenBank/DDBJ databases">
        <title>Deep-cultivation of Planctomycetes and their phenomic and genomic characterization uncovers novel biology.</title>
        <authorList>
            <person name="Wiegand S."/>
            <person name="Jogler M."/>
            <person name="Boedeker C."/>
            <person name="Pinto D."/>
            <person name="Vollmers J."/>
            <person name="Rivas-Marin E."/>
            <person name="Kohn T."/>
            <person name="Peeters S.H."/>
            <person name="Heuer A."/>
            <person name="Rast P."/>
            <person name="Oberbeckmann S."/>
            <person name="Bunk B."/>
            <person name="Jeske O."/>
            <person name="Meyerdierks A."/>
            <person name="Storesund J.E."/>
            <person name="Kallscheuer N."/>
            <person name="Luecker S."/>
            <person name="Lage O.M."/>
            <person name="Pohl T."/>
            <person name="Merkel B.J."/>
            <person name="Hornburger P."/>
            <person name="Mueller R.-W."/>
            <person name="Bruemmer F."/>
            <person name="Labrenz M."/>
            <person name="Spormann A.M."/>
            <person name="Op Den Camp H."/>
            <person name="Overmann J."/>
            <person name="Amann R."/>
            <person name="Jetten M.S.M."/>
            <person name="Mascher T."/>
            <person name="Medema M.H."/>
            <person name="Devos D.P."/>
            <person name="Kaster A.-K."/>
            <person name="Ovreas L."/>
            <person name="Rohde M."/>
            <person name="Galperin M.Y."/>
            <person name="Jogler C."/>
        </authorList>
    </citation>
    <scope>NUCLEOTIDE SEQUENCE [LARGE SCALE GENOMIC DNA]</scope>
    <source>
        <strain evidence="1 2">Pla52n</strain>
    </source>
</reference>
<dbReference type="Proteomes" id="UP000320176">
    <property type="component" value="Unassembled WGS sequence"/>
</dbReference>
<keyword evidence="2" id="KW-1185">Reference proteome</keyword>
<dbReference type="AlphaFoldDB" id="A0A5C6A1S6"/>
<organism evidence="1 2">
    <name type="scientific">Stieleria varia</name>
    <dbReference type="NCBI Taxonomy" id="2528005"/>
    <lineage>
        <taxon>Bacteria</taxon>
        <taxon>Pseudomonadati</taxon>
        <taxon>Planctomycetota</taxon>
        <taxon>Planctomycetia</taxon>
        <taxon>Pirellulales</taxon>
        <taxon>Pirellulaceae</taxon>
        <taxon>Stieleria</taxon>
    </lineage>
</organism>
<evidence type="ECO:0000313" key="2">
    <source>
        <dbReference type="Proteomes" id="UP000320176"/>
    </source>
</evidence>
<protein>
    <submittedName>
        <fullName evidence="1">Uncharacterized protein</fullName>
    </submittedName>
</protein>
<dbReference type="EMBL" id="SJPN01000009">
    <property type="protein sequence ID" value="TWT93355.1"/>
    <property type="molecule type" value="Genomic_DNA"/>
</dbReference>
<evidence type="ECO:0000313" key="1">
    <source>
        <dbReference type="EMBL" id="TWT93355.1"/>
    </source>
</evidence>
<proteinExistence type="predicted"/>
<sequence>MVLPLLTKSLDQNLGSRQASHQRSDPFVFRFLEMLTLVLGAIANEMTLVANSPIQPRLPTIRDHHHPS</sequence>
<comment type="caution">
    <text evidence="1">The sequence shown here is derived from an EMBL/GenBank/DDBJ whole genome shotgun (WGS) entry which is preliminary data.</text>
</comment>
<accession>A0A5C6A1S6</accession>
<name>A0A5C6A1S6_9BACT</name>